<dbReference type="AlphaFoldDB" id="A0A812IHX1"/>
<evidence type="ECO:0000256" key="2">
    <source>
        <dbReference type="SAM" id="Coils"/>
    </source>
</evidence>
<evidence type="ECO:0000313" key="4">
    <source>
        <dbReference type="EMBL" id="CAE7035528.1"/>
    </source>
</evidence>
<sequence length="381" mass="43321">MAQQDWINAEPMHQKAPLELEEREELEAKEAALERWQLGLATKSSSLCERELALQAKARQIEAMQTAVEAARQKLEESHVTKEEVELQMAELEAKLARRLSPGEIDPSCKVIFEMREELEFWRQGFERSRSMLSHFNCDAAQFFEDETLIAPMQRLLVATARSHDQDHRGQPSRCRPMSNAKVRQVLRVVNPRLWHQYAASVRQVSMQCDARGPPKQTKLSREMSLLSKEAFQMPCGGNRSLGAAYWIQLDEKANEVLLFHGTQAQNGQLIATTGFDKKRIRSGRYGSGFYFACEACKSFQYSIPDDSSSHHCIVVRVALGKARFTTTPLQGFKDEILGNSSHSVVVLPGSQGGPPDQYHHEFVIFDERQAFPEFIVYFDV</sequence>
<dbReference type="EMBL" id="CAJNDS010000265">
    <property type="protein sequence ID" value="CAE7035528.1"/>
    <property type="molecule type" value="Genomic_DNA"/>
</dbReference>
<feature type="coiled-coil region" evidence="2">
    <location>
        <begin position="54"/>
        <end position="95"/>
    </location>
</feature>
<accession>A0A812IHX1</accession>
<protein>
    <recommendedName>
        <fullName evidence="1">Poly [ADP-ribose] polymerase</fullName>
        <shortName evidence="1">PARP</shortName>
        <ecNumber evidence="1">2.4.2.-</ecNumber>
    </recommendedName>
</protein>
<dbReference type="SUPFAM" id="SSF56399">
    <property type="entry name" value="ADP-ribosylation"/>
    <property type="match status" value="1"/>
</dbReference>
<dbReference type="GO" id="GO:1990404">
    <property type="term" value="F:NAD+-protein mono-ADP-ribosyltransferase activity"/>
    <property type="evidence" value="ECO:0007669"/>
    <property type="project" value="TreeGrafter"/>
</dbReference>
<evidence type="ECO:0000313" key="5">
    <source>
        <dbReference type="Proteomes" id="UP000604046"/>
    </source>
</evidence>
<dbReference type="GO" id="GO:0005634">
    <property type="term" value="C:nucleus"/>
    <property type="evidence" value="ECO:0007669"/>
    <property type="project" value="TreeGrafter"/>
</dbReference>
<name>A0A812IHX1_9DINO</name>
<keyword evidence="1" id="KW-0328">Glycosyltransferase</keyword>
<keyword evidence="1" id="KW-0520">NAD</keyword>
<dbReference type="EC" id="2.4.2.-" evidence="1"/>
<keyword evidence="1" id="KW-0808">Transferase</keyword>
<keyword evidence="5" id="KW-1185">Reference proteome</keyword>
<dbReference type="Proteomes" id="UP000604046">
    <property type="component" value="Unassembled WGS sequence"/>
</dbReference>
<dbReference type="PROSITE" id="PS51059">
    <property type="entry name" value="PARP_CATALYTIC"/>
    <property type="match status" value="1"/>
</dbReference>
<organism evidence="4 5">
    <name type="scientific">Symbiodinium natans</name>
    <dbReference type="NCBI Taxonomy" id="878477"/>
    <lineage>
        <taxon>Eukaryota</taxon>
        <taxon>Sar</taxon>
        <taxon>Alveolata</taxon>
        <taxon>Dinophyceae</taxon>
        <taxon>Suessiales</taxon>
        <taxon>Symbiodiniaceae</taxon>
        <taxon>Symbiodinium</taxon>
    </lineage>
</organism>
<dbReference type="PANTHER" id="PTHR45740">
    <property type="entry name" value="POLY [ADP-RIBOSE] POLYMERASE"/>
    <property type="match status" value="1"/>
</dbReference>
<dbReference type="PANTHER" id="PTHR45740:SF2">
    <property type="entry name" value="POLY [ADP-RIBOSE] POLYMERASE"/>
    <property type="match status" value="1"/>
</dbReference>
<gene>
    <name evidence="4" type="primary">PARP14</name>
    <name evidence="4" type="ORF">SNAT2548_LOCUS4307</name>
</gene>
<dbReference type="Pfam" id="PF00644">
    <property type="entry name" value="PARP"/>
    <property type="match status" value="1"/>
</dbReference>
<dbReference type="InterPro" id="IPR051712">
    <property type="entry name" value="ARTD-AVP"/>
</dbReference>
<dbReference type="GO" id="GO:0003950">
    <property type="term" value="F:NAD+ poly-ADP-ribosyltransferase activity"/>
    <property type="evidence" value="ECO:0007669"/>
    <property type="project" value="UniProtKB-UniRule"/>
</dbReference>
<evidence type="ECO:0000259" key="3">
    <source>
        <dbReference type="PROSITE" id="PS51059"/>
    </source>
</evidence>
<dbReference type="InterPro" id="IPR012317">
    <property type="entry name" value="Poly(ADP-ribose)pol_cat_dom"/>
</dbReference>
<reference evidence="4" key="1">
    <citation type="submission" date="2021-02" db="EMBL/GenBank/DDBJ databases">
        <authorList>
            <person name="Dougan E. K."/>
            <person name="Rhodes N."/>
            <person name="Thang M."/>
            <person name="Chan C."/>
        </authorList>
    </citation>
    <scope>NUCLEOTIDE SEQUENCE</scope>
</reference>
<proteinExistence type="predicted"/>
<keyword evidence="2" id="KW-0175">Coiled coil</keyword>
<dbReference type="Gene3D" id="3.90.228.10">
    <property type="match status" value="1"/>
</dbReference>
<dbReference type="OrthoDB" id="6133115at2759"/>
<comment type="caution">
    <text evidence="4">The sequence shown here is derived from an EMBL/GenBank/DDBJ whole genome shotgun (WGS) entry which is preliminary data.</text>
</comment>
<feature type="domain" description="PARP catalytic" evidence="3">
    <location>
        <begin position="127"/>
        <end position="381"/>
    </location>
</feature>
<evidence type="ECO:0000256" key="1">
    <source>
        <dbReference type="RuleBase" id="RU362114"/>
    </source>
</evidence>